<dbReference type="PANTHER" id="PTHR24393:SF108">
    <property type="entry name" value="C2H2-TYPE DOMAIN-CONTAINING PROTEIN"/>
    <property type="match status" value="1"/>
</dbReference>
<dbReference type="Pfam" id="PF00096">
    <property type="entry name" value="zf-C2H2"/>
    <property type="match status" value="3"/>
</dbReference>
<protein>
    <recommendedName>
        <fullName evidence="12">C2H2-type domain-containing protein</fullName>
    </recommendedName>
</protein>
<keyword evidence="14" id="KW-1185">Reference proteome</keyword>
<dbReference type="GO" id="GO:0008270">
    <property type="term" value="F:zinc ion binding"/>
    <property type="evidence" value="ECO:0007669"/>
    <property type="project" value="UniProtKB-KW"/>
</dbReference>
<feature type="domain" description="C2H2-type" evidence="12">
    <location>
        <begin position="91"/>
        <end position="118"/>
    </location>
</feature>
<dbReference type="Proteomes" id="UP001159641">
    <property type="component" value="Unassembled WGS sequence"/>
</dbReference>
<feature type="compositionally biased region" description="Basic and acidic residues" evidence="11">
    <location>
        <begin position="63"/>
        <end position="86"/>
    </location>
</feature>
<keyword evidence="8" id="KW-0804">Transcription</keyword>
<evidence type="ECO:0000256" key="3">
    <source>
        <dbReference type="ARBA" id="ARBA00022737"/>
    </source>
</evidence>
<dbReference type="GO" id="GO:0005634">
    <property type="term" value="C:nucleus"/>
    <property type="evidence" value="ECO:0007669"/>
    <property type="project" value="UniProtKB-SubCell"/>
</dbReference>
<comment type="caution">
    <text evidence="13">The sequence shown here is derived from an EMBL/GenBank/DDBJ whole genome shotgun (WGS) entry which is preliminary data.</text>
</comment>
<evidence type="ECO:0000256" key="9">
    <source>
        <dbReference type="ARBA" id="ARBA00023242"/>
    </source>
</evidence>
<evidence type="ECO:0000256" key="10">
    <source>
        <dbReference type="PROSITE-ProRule" id="PRU00042"/>
    </source>
</evidence>
<proteinExistence type="predicted"/>
<evidence type="ECO:0000256" key="4">
    <source>
        <dbReference type="ARBA" id="ARBA00022771"/>
    </source>
</evidence>
<dbReference type="FunFam" id="3.30.160.60:FF:000744">
    <property type="entry name" value="zinc finger E-box-binding homeobox 1"/>
    <property type="match status" value="1"/>
</dbReference>
<dbReference type="PANTHER" id="PTHR24393">
    <property type="entry name" value="ZINC FINGER PROTEIN"/>
    <property type="match status" value="1"/>
</dbReference>
<dbReference type="FunFam" id="3.30.160.60:FF:000325">
    <property type="entry name" value="ZFP90 zinc finger protein"/>
    <property type="match status" value="1"/>
</dbReference>
<organism evidence="13 14">
    <name type="scientific">Eschrichtius robustus</name>
    <name type="common">California gray whale</name>
    <name type="synonym">Eschrichtius gibbosus</name>
    <dbReference type="NCBI Taxonomy" id="9764"/>
    <lineage>
        <taxon>Eukaryota</taxon>
        <taxon>Metazoa</taxon>
        <taxon>Chordata</taxon>
        <taxon>Craniata</taxon>
        <taxon>Vertebrata</taxon>
        <taxon>Euteleostomi</taxon>
        <taxon>Mammalia</taxon>
        <taxon>Eutheria</taxon>
        <taxon>Laurasiatheria</taxon>
        <taxon>Artiodactyla</taxon>
        <taxon>Whippomorpha</taxon>
        <taxon>Cetacea</taxon>
        <taxon>Mysticeti</taxon>
        <taxon>Eschrichtiidae</taxon>
        <taxon>Eschrichtius</taxon>
    </lineage>
</organism>
<evidence type="ECO:0000256" key="7">
    <source>
        <dbReference type="ARBA" id="ARBA00023125"/>
    </source>
</evidence>
<feature type="domain" description="C2H2-type" evidence="12">
    <location>
        <begin position="203"/>
        <end position="230"/>
    </location>
</feature>
<evidence type="ECO:0000256" key="2">
    <source>
        <dbReference type="ARBA" id="ARBA00022723"/>
    </source>
</evidence>
<dbReference type="FunFam" id="3.30.160.60:FF:002343">
    <property type="entry name" value="Zinc finger protein 33A"/>
    <property type="match status" value="1"/>
</dbReference>
<dbReference type="PROSITE" id="PS50157">
    <property type="entry name" value="ZINC_FINGER_C2H2_2"/>
    <property type="match status" value="7"/>
</dbReference>
<evidence type="ECO:0000313" key="13">
    <source>
        <dbReference type="EMBL" id="KAJ8775462.1"/>
    </source>
</evidence>
<keyword evidence="9" id="KW-0539">Nucleus</keyword>
<dbReference type="GO" id="GO:0000978">
    <property type="term" value="F:RNA polymerase II cis-regulatory region sequence-specific DNA binding"/>
    <property type="evidence" value="ECO:0007669"/>
    <property type="project" value="TreeGrafter"/>
</dbReference>
<dbReference type="Gene3D" id="3.30.160.60">
    <property type="entry name" value="Classic Zinc Finger"/>
    <property type="match status" value="6"/>
</dbReference>
<accession>A0AB34G8J3</accession>
<feature type="region of interest" description="Disordered" evidence="11">
    <location>
        <begin position="1"/>
        <end position="33"/>
    </location>
</feature>
<gene>
    <name evidence="13" type="ORF">J1605_016312</name>
</gene>
<dbReference type="SMART" id="SM00355">
    <property type="entry name" value="ZnF_C2H2"/>
    <property type="match status" value="7"/>
</dbReference>
<dbReference type="AlphaFoldDB" id="A0AB34G8J3"/>
<keyword evidence="3" id="KW-0677">Repeat</keyword>
<dbReference type="EMBL" id="JAIQCJ010002661">
    <property type="protein sequence ID" value="KAJ8775462.1"/>
    <property type="molecule type" value="Genomic_DNA"/>
</dbReference>
<dbReference type="InterPro" id="IPR036236">
    <property type="entry name" value="Znf_C2H2_sf"/>
</dbReference>
<dbReference type="GO" id="GO:0001228">
    <property type="term" value="F:DNA-binding transcription activator activity, RNA polymerase II-specific"/>
    <property type="evidence" value="ECO:0007669"/>
    <property type="project" value="TreeGrafter"/>
</dbReference>
<feature type="domain" description="C2H2-type" evidence="12">
    <location>
        <begin position="287"/>
        <end position="314"/>
    </location>
</feature>
<keyword evidence="7" id="KW-0238">DNA-binding</keyword>
<keyword evidence="5" id="KW-0862">Zinc</keyword>
<evidence type="ECO:0000256" key="5">
    <source>
        <dbReference type="ARBA" id="ARBA00022833"/>
    </source>
</evidence>
<evidence type="ECO:0000313" key="14">
    <source>
        <dbReference type="Proteomes" id="UP001159641"/>
    </source>
</evidence>
<keyword evidence="4 10" id="KW-0863">Zinc-finger</keyword>
<dbReference type="FunFam" id="3.30.160.60:FF:000557">
    <property type="entry name" value="zinc finger and SCAN domain-containing protein 29"/>
    <property type="match status" value="1"/>
</dbReference>
<name>A0AB34G8J3_ESCRO</name>
<comment type="subcellular location">
    <subcellularLocation>
        <location evidence="1">Nucleus</location>
    </subcellularLocation>
</comment>
<evidence type="ECO:0000256" key="11">
    <source>
        <dbReference type="SAM" id="MobiDB-lite"/>
    </source>
</evidence>
<evidence type="ECO:0000259" key="12">
    <source>
        <dbReference type="PROSITE" id="PS50157"/>
    </source>
</evidence>
<feature type="domain" description="C2H2-type" evidence="12">
    <location>
        <begin position="315"/>
        <end position="342"/>
    </location>
</feature>
<feature type="domain" description="C2H2-type" evidence="12">
    <location>
        <begin position="231"/>
        <end position="258"/>
    </location>
</feature>
<feature type="region of interest" description="Disordered" evidence="11">
    <location>
        <begin position="52"/>
        <end position="88"/>
    </location>
</feature>
<keyword evidence="2" id="KW-0479">Metal-binding</keyword>
<sequence>MRIRVAGSAAAPSPPVNGEPGEPAVYLDRKAPGGDEAEAPALVQLIDEHGTYSTARLVPDGSAEERSGKREPGSLRSGSEGREGLARPRQSSCAACGRAFKRAWELLSHEVVPTAARPFRCGLCAAAFKRRSDCKSHRLVHGDERPHGCDACGKRSKRATNLQGRAPLPLRVLPEALRDPLRAAPPRAASSRLEPLHAPSRPFPCRGCGKAFAAEPALLLHRRQHCEGKPHACRVCSKRFTHRHRLRVHERVHTGDRPFLCPLCAKAFKQSDPLASHLRVHSGVRLYPCATCGKAFKQSSYLAIHRRMHTGERPYPCDGCSKAFSRPSLLLQHRRAHSPVRPHACRFCPKHFKDLNYRAVHEKSPPSFTIIIAIPTTAIANITTITNTVTATKITPTRKQERKKRKSLWDGK</sequence>
<evidence type="ECO:0000256" key="1">
    <source>
        <dbReference type="ARBA" id="ARBA00004123"/>
    </source>
</evidence>
<keyword evidence="6" id="KW-0805">Transcription regulation</keyword>
<dbReference type="PROSITE" id="PS00028">
    <property type="entry name" value="ZINC_FINGER_C2H2_1"/>
    <property type="match status" value="6"/>
</dbReference>
<reference evidence="13 14" key="1">
    <citation type="submission" date="2022-11" db="EMBL/GenBank/DDBJ databases">
        <title>Whole genome sequence of Eschrichtius robustus ER-17-0199.</title>
        <authorList>
            <person name="Bruniche-Olsen A."/>
            <person name="Black A.N."/>
            <person name="Fields C.J."/>
            <person name="Walden K."/>
            <person name="Dewoody J.A."/>
        </authorList>
    </citation>
    <scope>NUCLEOTIDE SEQUENCE [LARGE SCALE GENOMIC DNA]</scope>
    <source>
        <strain evidence="13">ER-17-0199</strain>
        <tissue evidence="13">Blubber</tissue>
    </source>
</reference>
<feature type="domain" description="C2H2-type" evidence="12">
    <location>
        <begin position="259"/>
        <end position="286"/>
    </location>
</feature>
<dbReference type="InterPro" id="IPR013087">
    <property type="entry name" value="Znf_C2H2_type"/>
</dbReference>
<dbReference type="SUPFAM" id="SSF57667">
    <property type="entry name" value="beta-beta-alpha zinc fingers"/>
    <property type="match status" value="4"/>
</dbReference>
<evidence type="ECO:0000256" key="6">
    <source>
        <dbReference type="ARBA" id="ARBA00023015"/>
    </source>
</evidence>
<feature type="domain" description="C2H2-type" evidence="12">
    <location>
        <begin position="119"/>
        <end position="146"/>
    </location>
</feature>
<evidence type="ECO:0000256" key="8">
    <source>
        <dbReference type="ARBA" id="ARBA00023163"/>
    </source>
</evidence>